<dbReference type="EMBL" id="LJOY01000053">
    <property type="protein sequence ID" value="OBQ23861.1"/>
    <property type="molecule type" value="Genomic_DNA"/>
</dbReference>
<evidence type="ECO:0000256" key="6">
    <source>
        <dbReference type="ARBA" id="ARBA00022958"/>
    </source>
</evidence>
<feature type="transmembrane region" description="Helical" evidence="10">
    <location>
        <begin position="118"/>
        <end position="140"/>
    </location>
</feature>
<feature type="transmembrane region" description="Helical" evidence="10">
    <location>
        <begin position="182"/>
        <end position="201"/>
    </location>
</feature>
<feature type="transmembrane region" description="Helical" evidence="10">
    <location>
        <begin position="234"/>
        <end position="253"/>
    </location>
</feature>
<evidence type="ECO:0000256" key="1">
    <source>
        <dbReference type="ARBA" id="ARBA00004651"/>
    </source>
</evidence>
<dbReference type="AlphaFoldDB" id="A0A1B7VSE2"/>
<protein>
    <submittedName>
        <fullName evidence="11">ATPase</fullName>
    </submittedName>
</protein>
<keyword evidence="8" id="KW-0406">Ion transport</keyword>
<keyword evidence="7 10" id="KW-1133">Transmembrane helix</keyword>
<dbReference type="GO" id="GO:0005886">
    <property type="term" value="C:plasma membrane"/>
    <property type="evidence" value="ECO:0007669"/>
    <property type="project" value="UniProtKB-SubCell"/>
</dbReference>
<comment type="caution">
    <text evidence="11">The sequence shown here is derived from an EMBL/GenBank/DDBJ whole genome shotgun (WGS) entry which is preliminary data.</text>
</comment>
<feature type="transmembrane region" description="Helical" evidence="10">
    <location>
        <begin position="385"/>
        <end position="406"/>
    </location>
</feature>
<evidence type="ECO:0000256" key="3">
    <source>
        <dbReference type="ARBA" id="ARBA00022475"/>
    </source>
</evidence>
<feature type="transmembrane region" description="Helical" evidence="10">
    <location>
        <begin position="296"/>
        <end position="314"/>
    </location>
</feature>
<evidence type="ECO:0000256" key="5">
    <source>
        <dbReference type="ARBA" id="ARBA00022692"/>
    </source>
</evidence>
<evidence type="ECO:0000256" key="10">
    <source>
        <dbReference type="SAM" id="Phobius"/>
    </source>
</evidence>
<evidence type="ECO:0000313" key="11">
    <source>
        <dbReference type="EMBL" id="OBQ23861.1"/>
    </source>
</evidence>
<keyword evidence="3" id="KW-1003">Cell membrane</keyword>
<dbReference type="PATRIC" id="fig|1710894.3.peg.1192"/>
<comment type="subcellular location">
    <subcellularLocation>
        <location evidence="1">Cell membrane</location>
        <topology evidence="1">Multi-pass membrane protein</topology>
    </subcellularLocation>
</comment>
<keyword evidence="4" id="KW-0633">Potassium transport</keyword>
<dbReference type="InterPro" id="IPR004772">
    <property type="entry name" value="TrkH"/>
</dbReference>
<evidence type="ECO:0000256" key="9">
    <source>
        <dbReference type="ARBA" id="ARBA00023136"/>
    </source>
</evidence>
<keyword evidence="2" id="KW-0813">Transport</keyword>
<feature type="transmembrane region" description="Helical" evidence="10">
    <location>
        <begin position="6"/>
        <end position="25"/>
    </location>
</feature>
<dbReference type="PANTHER" id="PTHR32024">
    <property type="entry name" value="TRK SYSTEM POTASSIUM UPTAKE PROTEIN TRKG-RELATED"/>
    <property type="match status" value="1"/>
</dbReference>
<evidence type="ECO:0000256" key="2">
    <source>
        <dbReference type="ARBA" id="ARBA00022448"/>
    </source>
</evidence>
<dbReference type="InterPro" id="IPR003445">
    <property type="entry name" value="Cat_transpt"/>
</dbReference>
<dbReference type="PANTHER" id="PTHR32024:SF1">
    <property type="entry name" value="KTR SYSTEM POTASSIUM UPTAKE PROTEIN B"/>
    <property type="match status" value="1"/>
</dbReference>
<keyword evidence="9 10" id="KW-0472">Membrane</keyword>
<evidence type="ECO:0000256" key="4">
    <source>
        <dbReference type="ARBA" id="ARBA00022538"/>
    </source>
</evidence>
<sequence>MTVARTICLGFIAVILLGTILLTMPFSTGNGNWNDPVVALFTSTSAVCVTGLAVVDTGTDFSFLGQLFITLLAQIGGLGYMTTTTFLMLLIGRKFDLRQKVAIQQALDRPGMSGSAQIIRSIIATTLLFEITGVLLLMIAFVPEKGWQEGTWLAIFHSVSAWNNAGFSLFKDNLISYQSSPLVILTIGTLIIFGGIGYQVILDMYLWLRDSFTYQSNRIIKKTSSLTFSLDFKVATSTTLILLLLGTIALFLIEIRNDSTFGKLNLSDKLLVAWFQSVTTRTAGFNSIDIGKMTNAGLFIMIALMFIGASPGGTGGGIKTTTLRVITSCTKAILQGKEEVLLYNRKIAISLILKAVGVVFGSLATVIVATVLISITDPEFPFIQILFEVVSAFGTVGLSTGITATVSTAAKLILILTMYIGRVGILLLMSSILGDPRPSRIHYPEENLLVG</sequence>
<feature type="transmembrane region" description="Helical" evidence="10">
    <location>
        <begin position="152"/>
        <end position="170"/>
    </location>
</feature>
<organism evidence="11 12">
    <name type="scientific">Aphanizomenon flos-aquae LD13</name>
    <dbReference type="NCBI Taxonomy" id="1710894"/>
    <lineage>
        <taxon>Bacteria</taxon>
        <taxon>Bacillati</taxon>
        <taxon>Cyanobacteriota</taxon>
        <taxon>Cyanophyceae</taxon>
        <taxon>Nostocales</taxon>
        <taxon>Aphanizomenonaceae</taxon>
        <taxon>Aphanizomenon</taxon>
    </lineage>
</organism>
<dbReference type="STRING" id="1803587.GCA_001593825_01772"/>
<evidence type="ECO:0000256" key="8">
    <source>
        <dbReference type="ARBA" id="ARBA00023065"/>
    </source>
</evidence>
<dbReference type="NCBIfam" id="TIGR00933">
    <property type="entry name" value="2a38"/>
    <property type="match status" value="1"/>
</dbReference>
<gene>
    <name evidence="11" type="ORF">AN481_14605</name>
</gene>
<accession>A0A1B7VSE2</accession>
<dbReference type="Proteomes" id="UP000092382">
    <property type="component" value="Unassembled WGS sequence"/>
</dbReference>
<feature type="transmembrane region" description="Helical" evidence="10">
    <location>
        <begin position="347"/>
        <end position="373"/>
    </location>
</feature>
<keyword evidence="6" id="KW-0630">Potassium</keyword>
<feature type="transmembrane region" description="Helical" evidence="10">
    <location>
        <begin position="412"/>
        <end position="433"/>
    </location>
</feature>
<dbReference type="GO" id="GO:0015379">
    <property type="term" value="F:potassium:chloride symporter activity"/>
    <property type="evidence" value="ECO:0007669"/>
    <property type="project" value="InterPro"/>
</dbReference>
<reference evidence="11 12" key="1">
    <citation type="submission" date="2015-09" db="EMBL/GenBank/DDBJ databases">
        <title>Whole genome shotgun sequence assembly of Aphanizomenon flos-aquae UKL13.</title>
        <authorList>
            <person name="Driscoll C."/>
        </authorList>
    </citation>
    <scope>NUCLEOTIDE SEQUENCE [LARGE SCALE GENOMIC DNA]</scope>
    <source>
        <strain evidence="11">MDT13</strain>
    </source>
</reference>
<evidence type="ECO:0000313" key="12">
    <source>
        <dbReference type="Proteomes" id="UP000092382"/>
    </source>
</evidence>
<proteinExistence type="predicted"/>
<name>A0A1B7VSE2_APHFL</name>
<evidence type="ECO:0000256" key="7">
    <source>
        <dbReference type="ARBA" id="ARBA00022989"/>
    </source>
</evidence>
<dbReference type="Pfam" id="PF02386">
    <property type="entry name" value="TrkH"/>
    <property type="match status" value="1"/>
</dbReference>
<feature type="transmembrane region" description="Helical" evidence="10">
    <location>
        <begin position="67"/>
        <end position="91"/>
    </location>
</feature>
<keyword evidence="5 10" id="KW-0812">Transmembrane</keyword>